<feature type="domain" description="Protein kinase" evidence="9">
    <location>
        <begin position="1"/>
        <end position="295"/>
    </location>
</feature>
<dbReference type="InterPro" id="IPR051175">
    <property type="entry name" value="CLK_kinases"/>
</dbReference>
<evidence type="ECO:0000256" key="1">
    <source>
        <dbReference type="ARBA" id="ARBA00022527"/>
    </source>
</evidence>
<dbReference type="PROSITE" id="PS50011">
    <property type="entry name" value="PROTEIN_KINASE_DOM"/>
    <property type="match status" value="1"/>
</dbReference>
<dbReference type="EMBL" id="CADEPM010000002">
    <property type="protein sequence ID" value="CAB3399905.1"/>
    <property type="molecule type" value="Genomic_DNA"/>
</dbReference>
<comment type="caution">
    <text evidence="10">The sequence shown here is derived from an EMBL/GenBank/DDBJ whole genome shotgun (WGS) entry which is preliminary data.</text>
</comment>
<evidence type="ECO:0000313" key="10">
    <source>
        <dbReference type="EMBL" id="CAB3399905.1"/>
    </source>
</evidence>
<dbReference type="Pfam" id="PF00069">
    <property type="entry name" value="Pkinase"/>
    <property type="match status" value="1"/>
</dbReference>
<dbReference type="OrthoDB" id="5845449at2759"/>
<evidence type="ECO:0000256" key="7">
    <source>
        <dbReference type="PROSITE-ProRule" id="PRU10141"/>
    </source>
</evidence>
<proteinExistence type="inferred from homology"/>
<dbReference type="Gene3D" id="1.10.510.10">
    <property type="entry name" value="Transferase(Phosphotransferase) domain 1"/>
    <property type="match status" value="1"/>
</dbReference>
<dbReference type="Gene3D" id="3.30.200.20">
    <property type="entry name" value="Phosphorylase Kinase, domain 1"/>
    <property type="match status" value="1"/>
</dbReference>
<evidence type="ECO:0000256" key="2">
    <source>
        <dbReference type="ARBA" id="ARBA00022679"/>
    </source>
</evidence>
<dbReference type="InterPro" id="IPR011009">
    <property type="entry name" value="Kinase-like_dom_sf"/>
</dbReference>
<sequence>MDRLGKGAYGTVFKFHNLTTDTLFAAKMFRVSAFQEFAAEYSKLKVLNAYATKANKSNIVKLLGLFEVEKHCFITMELLPQSYTILRQKWDVLDIYTIRRLLFQLIDGIIFYSSAPFHLVHADLKPSNIMLRGTDLDNFQIVIVDFGMANKSHIFNENLVQTMGYRAPEVVFRENIGKPIDMFSFGIVALETYCGGNVFAGMTDPDCLVFMEHILGKFEYFRKRTTDQILLTWLEESANRIPPSLTLKNIFKIYVPDDENKKIAEELLLDLIEKSLKASPKRRLTAKKAYEHKFFKPLRD</sequence>
<evidence type="ECO:0000256" key="5">
    <source>
        <dbReference type="ARBA" id="ARBA00022840"/>
    </source>
</evidence>
<dbReference type="PROSITE" id="PS00108">
    <property type="entry name" value="PROTEIN_KINASE_ST"/>
    <property type="match status" value="1"/>
</dbReference>
<keyword evidence="5 7" id="KW-0067">ATP-binding</keyword>
<name>A0A8S1EFF1_9PELO</name>
<keyword evidence="2" id="KW-0808">Transferase</keyword>
<evidence type="ECO:0000259" key="9">
    <source>
        <dbReference type="PROSITE" id="PS50011"/>
    </source>
</evidence>
<dbReference type="InterPro" id="IPR008271">
    <property type="entry name" value="Ser/Thr_kinase_AS"/>
</dbReference>
<keyword evidence="11" id="KW-1185">Reference proteome</keyword>
<gene>
    <name evidence="10" type="ORF">CBOVIS_LOCUS2952</name>
</gene>
<evidence type="ECO:0000256" key="6">
    <source>
        <dbReference type="ARBA" id="ARBA00037966"/>
    </source>
</evidence>
<dbReference type="PANTHER" id="PTHR45646:SF11">
    <property type="entry name" value="SERINE_THREONINE-PROTEIN KINASE DOA"/>
    <property type="match status" value="1"/>
</dbReference>
<protein>
    <recommendedName>
        <fullName evidence="9">Protein kinase domain-containing protein</fullName>
    </recommendedName>
</protein>
<dbReference type="SUPFAM" id="SSF56112">
    <property type="entry name" value="Protein kinase-like (PK-like)"/>
    <property type="match status" value="1"/>
</dbReference>
<accession>A0A8S1EFF1</accession>
<reference evidence="10 11" key="1">
    <citation type="submission" date="2020-04" db="EMBL/GenBank/DDBJ databases">
        <authorList>
            <person name="Laetsch R D."/>
            <person name="Stevens L."/>
            <person name="Kumar S."/>
            <person name="Blaxter L. M."/>
        </authorList>
    </citation>
    <scope>NUCLEOTIDE SEQUENCE [LARGE SCALE GENOMIC DNA]</scope>
</reference>
<dbReference type="AlphaFoldDB" id="A0A8S1EFF1"/>
<dbReference type="PROSITE" id="PS00107">
    <property type="entry name" value="PROTEIN_KINASE_ATP"/>
    <property type="match status" value="1"/>
</dbReference>
<comment type="similarity">
    <text evidence="6">Belongs to the protein kinase superfamily. CMGC Ser/Thr protein kinase family. Lammer subfamily.</text>
</comment>
<keyword evidence="3 7" id="KW-0547">Nucleotide-binding</keyword>
<dbReference type="GO" id="GO:0005524">
    <property type="term" value="F:ATP binding"/>
    <property type="evidence" value="ECO:0007669"/>
    <property type="project" value="UniProtKB-UniRule"/>
</dbReference>
<dbReference type="Proteomes" id="UP000494206">
    <property type="component" value="Unassembled WGS sequence"/>
</dbReference>
<evidence type="ECO:0000256" key="3">
    <source>
        <dbReference type="ARBA" id="ARBA00022741"/>
    </source>
</evidence>
<organism evidence="10 11">
    <name type="scientific">Caenorhabditis bovis</name>
    <dbReference type="NCBI Taxonomy" id="2654633"/>
    <lineage>
        <taxon>Eukaryota</taxon>
        <taxon>Metazoa</taxon>
        <taxon>Ecdysozoa</taxon>
        <taxon>Nematoda</taxon>
        <taxon>Chromadorea</taxon>
        <taxon>Rhabditida</taxon>
        <taxon>Rhabditina</taxon>
        <taxon>Rhabditomorpha</taxon>
        <taxon>Rhabditoidea</taxon>
        <taxon>Rhabditidae</taxon>
        <taxon>Peloderinae</taxon>
        <taxon>Caenorhabditis</taxon>
    </lineage>
</organism>
<keyword evidence="1 8" id="KW-0723">Serine/threonine-protein kinase</keyword>
<dbReference type="InterPro" id="IPR000719">
    <property type="entry name" value="Prot_kinase_dom"/>
</dbReference>
<evidence type="ECO:0000313" key="11">
    <source>
        <dbReference type="Proteomes" id="UP000494206"/>
    </source>
</evidence>
<dbReference type="InterPro" id="IPR017441">
    <property type="entry name" value="Protein_kinase_ATP_BS"/>
</dbReference>
<dbReference type="GO" id="GO:0004674">
    <property type="term" value="F:protein serine/threonine kinase activity"/>
    <property type="evidence" value="ECO:0007669"/>
    <property type="project" value="UniProtKB-KW"/>
</dbReference>
<evidence type="ECO:0000256" key="4">
    <source>
        <dbReference type="ARBA" id="ARBA00022777"/>
    </source>
</evidence>
<dbReference type="GO" id="GO:0005634">
    <property type="term" value="C:nucleus"/>
    <property type="evidence" value="ECO:0007669"/>
    <property type="project" value="TreeGrafter"/>
</dbReference>
<evidence type="ECO:0000256" key="8">
    <source>
        <dbReference type="RuleBase" id="RU000304"/>
    </source>
</evidence>
<feature type="binding site" evidence="7">
    <location>
        <position position="27"/>
    </location>
    <ligand>
        <name>ATP</name>
        <dbReference type="ChEBI" id="CHEBI:30616"/>
    </ligand>
</feature>
<dbReference type="PANTHER" id="PTHR45646">
    <property type="entry name" value="SERINE/THREONINE-PROTEIN KINASE DOA-RELATED"/>
    <property type="match status" value="1"/>
</dbReference>
<keyword evidence="4" id="KW-0418">Kinase</keyword>
<dbReference type="SMART" id="SM00220">
    <property type="entry name" value="S_TKc"/>
    <property type="match status" value="1"/>
</dbReference>